<comment type="caution">
    <text evidence="1">The sequence shown here is derived from an EMBL/GenBank/DDBJ whole genome shotgun (WGS) entry which is preliminary data.</text>
</comment>
<name>A0AAV5AH10_9AGAM</name>
<dbReference type="EMBL" id="BPWL01000006">
    <property type="protein sequence ID" value="GJJ11215.1"/>
    <property type="molecule type" value="Genomic_DNA"/>
</dbReference>
<evidence type="ECO:0000313" key="1">
    <source>
        <dbReference type="EMBL" id="GJJ11215.1"/>
    </source>
</evidence>
<gene>
    <name evidence="1" type="ORF">Clacol_005447</name>
</gene>
<organism evidence="1 2">
    <name type="scientific">Clathrus columnatus</name>
    <dbReference type="NCBI Taxonomy" id="1419009"/>
    <lineage>
        <taxon>Eukaryota</taxon>
        <taxon>Fungi</taxon>
        <taxon>Dikarya</taxon>
        <taxon>Basidiomycota</taxon>
        <taxon>Agaricomycotina</taxon>
        <taxon>Agaricomycetes</taxon>
        <taxon>Phallomycetidae</taxon>
        <taxon>Phallales</taxon>
        <taxon>Clathraceae</taxon>
        <taxon>Clathrus</taxon>
    </lineage>
</organism>
<protein>
    <submittedName>
        <fullName evidence="1">Uncharacterized protein</fullName>
    </submittedName>
</protein>
<accession>A0AAV5AH10</accession>
<proteinExistence type="predicted"/>
<dbReference type="AlphaFoldDB" id="A0AAV5AH10"/>
<evidence type="ECO:0000313" key="2">
    <source>
        <dbReference type="Proteomes" id="UP001050691"/>
    </source>
</evidence>
<dbReference type="Proteomes" id="UP001050691">
    <property type="component" value="Unassembled WGS sequence"/>
</dbReference>
<sequence length="201" mass="22765">MINVAPVNPGPSVPVIATGTITSSKQNIWETFLLYFESVMRLTEPLTKIHSHFKIASLALSMPSSAQVLRGLKVKFYNEHLDYYKKTFDNIKKEITKSLTLEMSVRLTGLTEDFSDLWQDIKDLEVEYESISQNVAVLLALNDMQYAYSLGFMPEEVSFPETQQTIINRIYGWIVCNNFKQIFLLLGLAGLEKTVVATTIA</sequence>
<reference evidence="1" key="1">
    <citation type="submission" date="2021-10" db="EMBL/GenBank/DDBJ databases">
        <title>De novo Genome Assembly of Clathrus columnatus (Basidiomycota, Fungi) Using Illumina and Nanopore Sequence Data.</title>
        <authorList>
            <person name="Ogiso-Tanaka E."/>
            <person name="Itagaki H."/>
            <person name="Hosoya T."/>
            <person name="Hosaka K."/>
        </authorList>
    </citation>
    <scope>NUCLEOTIDE SEQUENCE</scope>
    <source>
        <strain evidence="1">MO-923</strain>
    </source>
</reference>
<keyword evidence="2" id="KW-1185">Reference proteome</keyword>